<evidence type="ECO:0000259" key="2">
    <source>
        <dbReference type="Pfam" id="PF03572"/>
    </source>
</evidence>
<proteinExistence type="predicted"/>
<dbReference type="GO" id="GO:0008236">
    <property type="term" value="F:serine-type peptidase activity"/>
    <property type="evidence" value="ECO:0007669"/>
    <property type="project" value="InterPro"/>
</dbReference>
<evidence type="ECO:0000256" key="1">
    <source>
        <dbReference type="SAM" id="SignalP"/>
    </source>
</evidence>
<keyword evidence="4" id="KW-1185">Reference proteome</keyword>
<dbReference type="Pfam" id="PF03572">
    <property type="entry name" value="Peptidase_S41"/>
    <property type="match status" value="1"/>
</dbReference>
<feature type="signal peptide" evidence="1">
    <location>
        <begin position="1"/>
        <end position="19"/>
    </location>
</feature>
<dbReference type="STRING" id="688867.SAMN05660236_4423"/>
<dbReference type="InterPro" id="IPR005151">
    <property type="entry name" value="Tail-specific_protease"/>
</dbReference>
<dbReference type="OrthoDB" id="7168509at2"/>
<dbReference type="RefSeq" id="WP_159453772.1">
    <property type="nucleotide sequence ID" value="NZ_FUZU01000003.1"/>
</dbReference>
<reference evidence="3 4" key="1">
    <citation type="submission" date="2017-02" db="EMBL/GenBank/DDBJ databases">
        <authorList>
            <person name="Peterson S.W."/>
        </authorList>
    </citation>
    <scope>NUCLEOTIDE SEQUENCE [LARGE SCALE GENOMIC DNA]</scope>
    <source>
        <strain evidence="3 4">DSM 25262</strain>
    </source>
</reference>
<dbReference type="AlphaFoldDB" id="A0A1T5M671"/>
<evidence type="ECO:0000313" key="4">
    <source>
        <dbReference type="Proteomes" id="UP000190961"/>
    </source>
</evidence>
<dbReference type="EMBL" id="FUZU01000003">
    <property type="protein sequence ID" value="SKC83328.1"/>
    <property type="molecule type" value="Genomic_DNA"/>
</dbReference>
<dbReference type="Proteomes" id="UP000190961">
    <property type="component" value="Unassembled WGS sequence"/>
</dbReference>
<accession>A0A1T5M671</accession>
<keyword evidence="1" id="KW-0732">Signal</keyword>
<feature type="chain" id="PRO_5012052539" evidence="1">
    <location>
        <begin position="20"/>
        <end position="636"/>
    </location>
</feature>
<dbReference type="GO" id="GO:0006508">
    <property type="term" value="P:proteolysis"/>
    <property type="evidence" value="ECO:0007669"/>
    <property type="project" value="InterPro"/>
</dbReference>
<evidence type="ECO:0000313" key="3">
    <source>
        <dbReference type="EMBL" id="SKC83328.1"/>
    </source>
</evidence>
<gene>
    <name evidence="3" type="ORF">SAMN05660236_4423</name>
</gene>
<feature type="domain" description="Tail specific protease" evidence="2">
    <location>
        <begin position="447"/>
        <end position="610"/>
    </location>
</feature>
<protein>
    <submittedName>
        <fullName evidence="3">Peptidase family S41</fullName>
    </submittedName>
</protein>
<dbReference type="SUPFAM" id="SSF52096">
    <property type="entry name" value="ClpP/crotonase"/>
    <property type="match status" value="1"/>
</dbReference>
<sequence>MRKLGIIIFLLHSIAPAYGQLSVVGFKSDRAQTVDLLQTGNPNYIFCFPDKKDCASIKVRSAAKGVTKTVGLVLEYFDRNSSGAFMYSAQLPEQLPLREDVARVSAKLYTNNVEKFIVILSSGERWLAKEFVIASTGYQPPLYSYLATWDSSDGHDLAELKAFAHGQISLLYFPRDKNKPSEFILGELVMEEYYSHQRTHVFSWLDSIAGNYHSDLSMFDQYSQWSLDRLRDGVIPSFEVFGTREGHLSGLIEFKDNGVPFTETELVNRFVHKLLEKYPFYSERHLNKTLLLAKLDTLLYSGASKNAAWQYSALRAFIETEFQDPHFGITLPRNDTVAAVKSARLPVVVRDIAGVPVVVAVFNEGIKKDVTLGSKIVAINGSALNASTRDHYDLLLRRRYDTLQMMLESTPGDIRTVKIPLDKPISIDARFIPKHGETKLIDDSLFYIKFNNWEGDNFYHILNNRKKIIASQGLIIDLRGNGGGYAGDAYASLSLFLHQVVNLGTVVFPWLKETITITPARDEFVLPASLKVVILQDAATACASEMFIIGMKKRPNSYTVGDTNSRGAIASPTLYTFPSGLTIKAHTTIRCYRFDPAVYQEGTGLIPDVLVARTHVRDMRPYEDKVLKVAAVLLQH</sequence>
<dbReference type="InterPro" id="IPR029045">
    <property type="entry name" value="ClpP/crotonase-like_dom_sf"/>
</dbReference>
<dbReference type="Gene3D" id="3.90.226.10">
    <property type="entry name" value="2-enoyl-CoA Hydratase, Chain A, domain 1"/>
    <property type="match status" value="1"/>
</dbReference>
<name>A0A1T5M671_9BACT</name>
<organism evidence="3 4">
    <name type="scientific">Ohtaekwangia koreensis</name>
    <dbReference type="NCBI Taxonomy" id="688867"/>
    <lineage>
        <taxon>Bacteria</taxon>
        <taxon>Pseudomonadati</taxon>
        <taxon>Bacteroidota</taxon>
        <taxon>Cytophagia</taxon>
        <taxon>Cytophagales</taxon>
        <taxon>Fulvivirgaceae</taxon>
        <taxon>Ohtaekwangia</taxon>
    </lineage>
</organism>